<dbReference type="PANTHER" id="PTHR30349">
    <property type="entry name" value="PHAGE INTEGRASE-RELATED"/>
    <property type="match status" value="1"/>
</dbReference>
<proteinExistence type="predicted"/>
<dbReference type="Gene3D" id="1.10.150.130">
    <property type="match status" value="1"/>
</dbReference>
<keyword evidence="1" id="KW-0229">DNA integration</keyword>
<organism evidence="8 9">
    <name type="scientific">Terrabacter aeriphilus</name>
    <dbReference type="NCBI Taxonomy" id="515662"/>
    <lineage>
        <taxon>Bacteria</taxon>
        <taxon>Bacillati</taxon>
        <taxon>Actinomycetota</taxon>
        <taxon>Actinomycetes</taxon>
        <taxon>Micrococcales</taxon>
        <taxon>Intrasporangiaceae</taxon>
        <taxon>Terrabacter</taxon>
    </lineage>
</organism>
<dbReference type="RefSeq" id="WP_345509317.1">
    <property type="nucleotide sequence ID" value="NZ_BAABIW010000039.1"/>
</dbReference>
<dbReference type="InterPro" id="IPR010998">
    <property type="entry name" value="Integrase_recombinase_N"/>
</dbReference>
<evidence type="ECO:0000259" key="6">
    <source>
        <dbReference type="PROSITE" id="PS51898"/>
    </source>
</evidence>
<dbReference type="InterPro" id="IPR004107">
    <property type="entry name" value="Integrase_SAM-like_N"/>
</dbReference>
<dbReference type="Gene3D" id="1.10.443.10">
    <property type="entry name" value="Intergrase catalytic core"/>
    <property type="match status" value="1"/>
</dbReference>
<evidence type="ECO:0000256" key="5">
    <source>
        <dbReference type="SAM" id="MobiDB-lite"/>
    </source>
</evidence>
<evidence type="ECO:0000313" key="8">
    <source>
        <dbReference type="EMBL" id="GAA5036920.1"/>
    </source>
</evidence>
<evidence type="ECO:0000259" key="7">
    <source>
        <dbReference type="PROSITE" id="PS51900"/>
    </source>
</evidence>
<gene>
    <name evidence="8" type="primary">xerD_2</name>
    <name evidence="8" type="ORF">GCM10023258_39890</name>
</gene>
<dbReference type="InterPro" id="IPR011010">
    <property type="entry name" value="DNA_brk_join_enz"/>
</dbReference>
<feature type="compositionally biased region" description="Basic and acidic residues" evidence="5">
    <location>
        <begin position="314"/>
        <end position="323"/>
    </location>
</feature>
<keyword evidence="3" id="KW-0233">DNA recombination</keyword>
<dbReference type="PROSITE" id="PS51900">
    <property type="entry name" value="CB"/>
    <property type="match status" value="1"/>
</dbReference>
<dbReference type="Pfam" id="PF02899">
    <property type="entry name" value="Phage_int_SAM_1"/>
    <property type="match status" value="1"/>
</dbReference>
<evidence type="ECO:0000313" key="9">
    <source>
        <dbReference type="Proteomes" id="UP001500427"/>
    </source>
</evidence>
<dbReference type="InterPro" id="IPR013762">
    <property type="entry name" value="Integrase-like_cat_sf"/>
</dbReference>
<dbReference type="EMBL" id="BAABIW010000039">
    <property type="protein sequence ID" value="GAA5036920.1"/>
    <property type="molecule type" value="Genomic_DNA"/>
</dbReference>
<keyword evidence="2 4" id="KW-0238">DNA-binding</keyword>
<dbReference type="InterPro" id="IPR050090">
    <property type="entry name" value="Tyrosine_recombinase_XerCD"/>
</dbReference>
<evidence type="ECO:0000256" key="3">
    <source>
        <dbReference type="ARBA" id="ARBA00023172"/>
    </source>
</evidence>
<protein>
    <submittedName>
        <fullName evidence="8">Site-specific tyrosine recombinase XerD</fullName>
    </submittedName>
</protein>
<dbReference type="InterPro" id="IPR044068">
    <property type="entry name" value="CB"/>
</dbReference>
<dbReference type="Proteomes" id="UP001500427">
    <property type="component" value="Unassembled WGS sequence"/>
</dbReference>
<comment type="caution">
    <text evidence="8">The sequence shown here is derived from an EMBL/GenBank/DDBJ whole genome shotgun (WGS) entry which is preliminary data.</text>
</comment>
<evidence type="ECO:0000256" key="4">
    <source>
        <dbReference type="PROSITE-ProRule" id="PRU01248"/>
    </source>
</evidence>
<name>A0ABP9JQG6_9MICO</name>
<keyword evidence="9" id="KW-1185">Reference proteome</keyword>
<evidence type="ECO:0000256" key="1">
    <source>
        <dbReference type="ARBA" id="ARBA00022908"/>
    </source>
</evidence>
<dbReference type="Pfam" id="PF00589">
    <property type="entry name" value="Phage_integrase"/>
    <property type="match status" value="1"/>
</dbReference>
<feature type="region of interest" description="Disordered" evidence="5">
    <location>
        <begin position="303"/>
        <end position="323"/>
    </location>
</feature>
<dbReference type="PANTHER" id="PTHR30349:SF81">
    <property type="entry name" value="TYROSINE RECOMBINASE XERC"/>
    <property type="match status" value="1"/>
</dbReference>
<dbReference type="CDD" id="cd00397">
    <property type="entry name" value="DNA_BRE_C"/>
    <property type="match status" value="1"/>
</dbReference>
<sequence>MTGLVVSDPSPASPSSAVAPWSGGASAAAIDVAGAVARLPLDDSRDPFERMAAAFLAGYPPNSARAYRSDLLAWAQWCADAGVHPFDARRHHVDAWVRALSSSDNPKTLSPATIRRRMSAVSKFYRYGDEVEVLTYNPFEGARRPKASTETASIGLSPAELTALIVAAEAHSPRWAALVTLLAHNGLRIDEALATNVTDYTYQAGHRVLRITRKGGKRSIQPLAAPAVRAIDAYLGLDEHPADGPLFLDRTFTNRLPYRTALDQIQRLAKVAKIPAADQLTPHSLRHTFVTEALAAGVPLQDVQDAAGHQDPATTRRYDRSRLSHDRHPTYAVVAHLQRTGDATGGPISDRDC</sequence>
<feature type="domain" description="Core-binding (CB)" evidence="7">
    <location>
        <begin position="46"/>
        <end position="129"/>
    </location>
</feature>
<dbReference type="InterPro" id="IPR002104">
    <property type="entry name" value="Integrase_catalytic"/>
</dbReference>
<dbReference type="PROSITE" id="PS51898">
    <property type="entry name" value="TYR_RECOMBINASE"/>
    <property type="match status" value="1"/>
</dbReference>
<evidence type="ECO:0000256" key="2">
    <source>
        <dbReference type="ARBA" id="ARBA00023125"/>
    </source>
</evidence>
<dbReference type="SUPFAM" id="SSF56349">
    <property type="entry name" value="DNA breaking-rejoining enzymes"/>
    <property type="match status" value="1"/>
</dbReference>
<accession>A0ABP9JQG6</accession>
<feature type="domain" description="Tyr recombinase" evidence="6">
    <location>
        <begin position="151"/>
        <end position="331"/>
    </location>
</feature>
<reference evidence="9" key="1">
    <citation type="journal article" date="2019" name="Int. J. Syst. Evol. Microbiol.">
        <title>The Global Catalogue of Microorganisms (GCM) 10K type strain sequencing project: providing services to taxonomists for standard genome sequencing and annotation.</title>
        <authorList>
            <consortium name="The Broad Institute Genomics Platform"/>
            <consortium name="The Broad Institute Genome Sequencing Center for Infectious Disease"/>
            <person name="Wu L."/>
            <person name="Ma J."/>
        </authorList>
    </citation>
    <scope>NUCLEOTIDE SEQUENCE [LARGE SCALE GENOMIC DNA]</scope>
    <source>
        <strain evidence="9">JCM 17687</strain>
    </source>
</reference>